<feature type="domain" description="NADPH-dependent FMN reductase-like" evidence="4">
    <location>
        <begin position="97"/>
        <end position="190"/>
    </location>
</feature>
<dbReference type="Pfam" id="PF03358">
    <property type="entry name" value="FMN_red"/>
    <property type="match status" value="2"/>
</dbReference>
<feature type="domain" description="NADPH-dependent FMN reductase-like" evidence="4">
    <location>
        <begin position="265"/>
        <end position="369"/>
    </location>
</feature>
<gene>
    <name evidence="5" type="ORF">SAMN06296020_10541</name>
</gene>
<comment type="caution">
    <text evidence="5">The sequence shown here is derived from an EMBL/GenBank/DDBJ whole genome shotgun (WGS) entry which is preliminary data.</text>
</comment>
<evidence type="ECO:0000256" key="1">
    <source>
        <dbReference type="ARBA" id="ARBA00022630"/>
    </source>
</evidence>
<protein>
    <submittedName>
        <fullName evidence="5">Multimeric flavodoxin WrbA</fullName>
    </submittedName>
</protein>
<dbReference type="Gene3D" id="3.40.50.360">
    <property type="match status" value="2"/>
</dbReference>
<dbReference type="Proteomes" id="UP001158066">
    <property type="component" value="Unassembled WGS sequence"/>
</dbReference>
<proteinExistence type="predicted"/>
<accession>A0AA45WVK1</accession>
<dbReference type="PANTHER" id="PTHR43278:SF2">
    <property type="entry name" value="IRON-SULFUR FLAVOPROTEIN"/>
    <property type="match status" value="1"/>
</dbReference>
<dbReference type="GO" id="GO:0016491">
    <property type="term" value="F:oxidoreductase activity"/>
    <property type="evidence" value="ECO:0007669"/>
    <property type="project" value="InterPro"/>
</dbReference>
<feature type="region of interest" description="Disordered" evidence="3">
    <location>
        <begin position="1"/>
        <end position="22"/>
    </location>
</feature>
<evidence type="ECO:0000256" key="3">
    <source>
        <dbReference type="SAM" id="MobiDB-lite"/>
    </source>
</evidence>
<dbReference type="AlphaFoldDB" id="A0AA45WVK1"/>
<dbReference type="PANTHER" id="PTHR43278">
    <property type="entry name" value="NAD(P)H-DEPENDENT FMN-CONTAINING OXIDOREDUCTASE YWQN-RELATED"/>
    <property type="match status" value="1"/>
</dbReference>
<dbReference type="SUPFAM" id="SSF52218">
    <property type="entry name" value="Flavoproteins"/>
    <property type="match status" value="2"/>
</dbReference>
<keyword evidence="1" id="KW-0285">Flavoprotein</keyword>
<dbReference type="EMBL" id="FXUF01000005">
    <property type="protein sequence ID" value="SMP53712.1"/>
    <property type="molecule type" value="Genomic_DNA"/>
</dbReference>
<evidence type="ECO:0000313" key="6">
    <source>
        <dbReference type="Proteomes" id="UP001158066"/>
    </source>
</evidence>
<evidence type="ECO:0000256" key="2">
    <source>
        <dbReference type="ARBA" id="ARBA00022643"/>
    </source>
</evidence>
<dbReference type="InterPro" id="IPR029039">
    <property type="entry name" value="Flavoprotein-like_sf"/>
</dbReference>
<keyword evidence="2" id="KW-0288">FMN</keyword>
<reference evidence="5" key="1">
    <citation type="submission" date="2017-05" db="EMBL/GenBank/DDBJ databases">
        <authorList>
            <person name="Varghese N."/>
            <person name="Submissions S."/>
        </authorList>
    </citation>
    <scope>NUCLEOTIDE SEQUENCE</scope>
    <source>
        <strain evidence="5">Su22</strain>
    </source>
</reference>
<keyword evidence="6" id="KW-1185">Reference proteome</keyword>
<dbReference type="InterPro" id="IPR005025">
    <property type="entry name" value="FMN_Rdtase-like_dom"/>
</dbReference>
<organism evidence="5 6">
    <name type="scientific">Anoxynatronum buryatiense</name>
    <dbReference type="NCBI Taxonomy" id="489973"/>
    <lineage>
        <taxon>Bacteria</taxon>
        <taxon>Bacillati</taxon>
        <taxon>Bacillota</taxon>
        <taxon>Clostridia</taxon>
        <taxon>Eubacteriales</taxon>
        <taxon>Clostridiaceae</taxon>
        <taxon>Anoxynatronum</taxon>
    </lineage>
</organism>
<feature type="region of interest" description="Disordered" evidence="3">
    <location>
        <begin position="230"/>
        <end position="257"/>
    </location>
</feature>
<evidence type="ECO:0000259" key="4">
    <source>
        <dbReference type="Pfam" id="PF03358"/>
    </source>
</evidence>
<sequence>MQGGRKSIMKRTETPKENLGQHGRTTVILSALPETYQALETAVVQTVAHAVAQTGNQVSSGGQSGAPSATASRPEDSAVICLPLRTLHLEPCACCEACAYKTPGVCALKDDTATLMRHIAPAATLVLLTPVRFGGYSAQMKEAVDKFMLLAQPGYALYRGSLVHPARYGTKKIIGIGVAESLSDSAAANFSRLVAHNAQNLQSSWNAGVVNPRQSPEELRRLVSSLVNEAAATAPSEEKVPPVPPTPGKPGKLGKTAQQQGQHWLFINGSPRREGTSQSFIDTMKQLVEEGGHDTALLQAQPFARGKTPFSVMEEALTACDVLVLSAPLYADTLPCTNQWLLEKLADEKRHLLEGKYFFAVAQCGFPDGSRLAPMLNTCRIFAEETGMTWLGGLAFGGGPLINGAGLETLGKKGGQYIQGFRLAVDALLNRQPVPAESQKLLTVNIPKIMHRPMIWYLNHRVKKEARQQGTVDVNARPYLTD</sequence>
<name>A0AA45WVK1_9CLOT</name>
<evidence type="ECO:0000313" key="5">
    <source>
        <dbReference type="EMBL" id="SMP53712.1"/>
    </source>
</evidence>
<dbReference type="InterPro" id="IPR051796">
    <property type="entry name" value="ISF_SsuE-like"/>
</dbReference>